<dbReference type="Pfam" id="PF02210">
    <property type="entry name" value="Laminin_G_2"/>
    <property type="match status" value="2"/>
</dbReference>
<keyword evidence="6" id="KW-1133">Transmembrane helix</keyword>
<keyword evidence="2" id="KW-0677">Repeat</keyword>
<feature type="repeat" description="CSPG" evidence="5">
    <location>
        <begin position="1353"/>
        <end position="1444"/>
    </location>
</feature>
<keyword evidence="6" id="KW-0812">Transmembrane</keyword>
<dbReference type="GeneID" id="117354239"/>
<feature type="domain" description="Laminin G" evidence="8">
    <location>
        <begin position="21"/>
        <end position="196"/>
    </location>
</feature>
<dbReference type="SUPFAM" id="SSF49899">
    <property type="entry name" value="Concanavalin A-like lectins/glucanases"/>
    <property type="match status" value="2"/>
</dbReference>
<dbReference type="InterPro" id="IPR013320">
    <property type="entry name" value="ConA-like_dom_sf"/>
</dbReference>
<dbReference type="InterPro" id="IPR039005">
    <property type="entry name" value="CSPG_rpt"/>
</dbReference>
<dbReference type="Proteomes" id="UP000515159">
    <property type="component" value="Chromosome 1"/>
</dbReference>
<organism evidence="9 10">
    <name type="scientific">Geotrypetes seraphini</name>
    <name type="common">Gaboon caecilian</name>
    <name type="synonym">Caecilia seraphini</name>
    <dbReference type="NCBI Taxonomy" id="260995"/>
    <lineage>
        <taxon>Eukaryota</taxon>
        <taxon>Metazoa</taxon>
        <taxon>Chordata</taxon>
        <taxon>Craniata</taxon>
        <taxon>Vertebrata</taxon>
        <taxon>Euteleostomi</taxon>
        <taxon>Amphibia</taxon>
        <taxon>Gymnophiona</taxon>
        <taxon>Geotrypetes</taxon>
    </lineage>
</organism>
<feature type="repeat" description="CSPG" evidence="5">
    <location>
        <begin position="1468"/>
        <end position="1558"/>
    </location>
</feature>
<evidence type="ECO:0000256" key="2">
    <source>
        <dbReference type="ARBA" id="ARBA00022737"/>
    </source>
</evidence>
<protein>
    <submittedName>
        <fullName evidence="10">Chondroitin sulfate proteoglycan 4-like isoform X1</fullName>
    </submittedName>
</protein>
<dbReference type="PANTHER" id="PTHR45739:SF14">
    <property type="entry name" value="CHONDROITIN SULFATE PROTEOGLYCAN 4"/>
    <property type="match status" value="1"/>
</dbReference>
<sequence>MELCPGFLLLGALLAGSWRAARAASFYGESYVEIKIVESFLQMTLHLRFLTNKPNGLLFLAAGQEDYCLVELQSGLLQVKMNFGGGEQLLHTEGRSHLNDLVWHMVELHHEGDSVTLTVDQYFKASRKVPGVLQELNFQHGLYVGGSSGLDVPYLQGVPVSFRGCIDGVIFNQHEVLVPLRSHLKSKIVHEVSLGCSDEFFSSEDEPISFFSARSYIAFPSWNAQEEGMWECMVQTIASQGLLLYSSGRAGDVIAMELEDGLVKAHIGKSRSKTQLSSLSPVNDNRWHFVKLKFTPRHLQLTVDDETVKTSLSSHIKILHLKGPFFIGGIDDSTRVELVKLGLSSISGKNSRGGSFKGCITNMKVNSVKKGLKNVVVTKDISPGCKTQKPVNTNQAAITEKLVTVAPASAIPPLFISERKNISDHFLIMMNLVLPEGGSAPLESKHVKLNLEYKQLGIRQSQVVFKILEQPRHGNLKLEVEEGIENTFSLLDLWLGRILYVHDGSENMSDHFTFSIYTSSMKQMPHYLQGSEKHTFNIIIIPTNDAPELALPEGNLFVLLENTKKRLTTDTVSVTDIDTDSNQITFSVLGNPNADAGFLENSKEPGKTITMFSDSDLRQGNIFYVHNGVKNSRIVLRASDGEKVSNTVVLRVMAIPMDYKVIITGVEVLQGHVVLITSNNLSVHTNAVNQEVEIQYDITDPPKFGVIQRRHSSSEWKEVNSFSQHSLEHETIRYMGTYKEIQGKNITDFFKFKVRIGSQNNEELLFPILVKWLKYKIVKNLPLDIERVKKKPLNSDLLLAVMEDITIPAKELLFRLVSLPKKGRIIFVNKVLKKNSTFSQKDVADQKVEYELIDKPHENFQDFFNFSLVTKYVVSRIYNFKINVKANLNSIILTNNGLSIIEGEGKIITKAELFVQTLNNRTFNYKVTESPQHGTLKLINFSDSLVNNDNIAAFTDQDIVGERLMYVHDDSESVHDEFLVVAYTKKSEKWTGNDIESEPLSADIKFNISIELKNDEKPVRVVDKVFHVVKNSQRLLTLADLCYHDPDSNFDDGQLLYTRRGISNGDLVLVNDTTNKLYQFRQKDLEQKQVLFLHRGPDYGRFVLFVTDGKHYTSSLLEVSAADAYIIIVNNTGLLVQKGKGRVITATNYSVTTNQDIASDNDIIYNMLLPPKYGMLCVNNLTVGSFTHHDVVNGHVVYKHDDSNNLSDKFNFTVTVKNIHINAEINVRIYLESHQRPPRVLYNNSLLVEEGKPVKISKGKLQVVHEDSSPLEIVFTVVVFPKNGYIRRFESEGGYIGTEQQSISTFTQQDINSGNIQYVQTTPNQQQDHFTVDVTNGVQAVSGIEIFVDIIPKLIPLQVQNFTVLEGGSKALTEDYLKISDQHFMGLRCEFILLEQPKYGYIENTRLPGVNLTKFTTKEVQQELIYYVHDGSETLHDSFAILANNSELWKQSLPQMVFVSVESVNDEVPVITANNIFKVWVSSITEITKGDLNAEDKDSSPAELVFSITPPSNGHLALKSSPNKSILNFTQAHINQRQLLFIHNGAMSGGFNFQVTDGVNFAPRQIFIITARTLVISLEANRGLGVFPGTKRTISSSELKAVTNDEANVGNRTITFTVVNPPKLGMLKILGPDNTSQDTSTFTQSMVNKGLVIYDHTNSEDMGWSMEDSFTFTISSPPAMMDPQRFLIMISYEINGSEQHTCLLANTGAVVEEGDKVLIDKSKLDASNLLVKLPESQRSLYEIWYQVTSLPKHGIIVVGERNITKEKPNFSQYILNKFGITYVHNGLESLTDNFTFAVWTNLKSKSAKKPDTDVVEEVFNIAIIPVNDQIPELKTKALHLKVLQGNMVALGPENLKVEDQDNTPDEIKYTVISNPNNGYLAMQNNLNISIQHFTQADIDNGKIWFIQEGSSSSGVFYFSVTDGKHRPLYKLFNLEVTPILITLTNFTDLVLQQGQSFITVNNVQLSATTNGKESKIIYDIIKSPKFGQLLIEKQQVNKFEQADLDLGRLIYHMTNFSASEDIFEFMPFTSESNLTGQVMNIIIEPLVKVTSDLKIPTETVYKLRKRDLDATELANLTKSNPRFEITEPPVYGRLLRQSFHDATFDAISVFTQNDIERGLVLLDVNANMTGIDALNDSFSFILKADKVQPAGGYFVYTILPYDPLLIDDFITNVPFSASMITVGNDSTLKGQLVIFAGNEVHTAAPVQRWGNRNRWGDQNQKVSLLSPEATITSSSQKEAITKGSFKPQPNESSKSLSLVIVLASIASLFIVAFISVCCFLVCRKVKKAKLLNRSQANTAPSSPSLSPERSLTVPAVKVTLLKSSENYGVSPSVTIRHDILPTSAAPFVKNKLHNNWPTIDPWMAQHCRTTNPTLRHKQYWV</sequence>
<dbReference type="PROSITE" id="PS50025">
    <property type="entry name" value="LAM_G_DOMAIN"/>
    <property type="match status" value="2"/>
</dbReference>
<feature type="repeat" description="CSPG" evidence="5">
    <location>
        <begin position="547"/>
        <end position="641"/>
    </location>
</feature>
<evidence type="ECO:0000256" key="1">
    <source>
        <dbReference type="ARBA" id="ARBA00022729"/>
    </source>
</evidence>
<dbReference type="PROSITE" id="PS51854">
    <property type="entry name" value="CSPG"/>
    <property type="match status" value="10"/>
</dbReference>
<dbReference type="Gene3D" id="2.60.120.200">
    <property type="match status" value="2"/>
</dbReference>
<gene>
    <name evidence="10" type="primary">LOC117354239</name>
</gene>
<keyword evidence="6" id="KW-0472">Membrane</keyword>
<comment type="caution">
    <text evidence="4">Lacks conserved residue(s) required for the propagation of feature annotation.</text>
</comment>
<feature type="transmembrane region" description="Helical" evidence="6">
    <location>
        <begin position="2256"/>
        <end position="2282"/>
    </location>
</feature>
<evidence type="ECO:0000313" key="10">
    <source>
        <dbReference type="RefSeq" id="XP_033787271.1"/>
    </source>
</evidence>
<dbReference type="KEGG" id="gsh:117354239"/>
<feature type="repeat" description="CSPG" evidence="5">
    <location>
        <begin position="1575"/>
        <end position="1675"/>
    </location>
</feature>
<feature type="chain" id="PRO_5028215397" evidence="7">
    <location>
        <begin position="24"/>
        <end position="2381"/>
    </location>
</feature>
<proteinExistence type="predicted"/>
<evidence type="ECO:0000259" key="8">
    <source>
        <dbReference type="PROSITE" id="PS50025"/>
    </source>
</evidence>
<accession>A0A6P8QKM3</accession>
<keyword evidence="1 7" id="KW-0732">Signal</keyword>
<evidence type="ECO:0000256" key="5">
    <source>
        <dbReference type="PROSITE-ProRule" id="PRU01201"/>
    </source>
</evidence>
<dbReference type="InParanoid" id="A0A6P8QKM3"/>
<dbReference type="GO" id="GO:0009653">
    <property type="term" value="P:anatomical structure morphogenesis"/>
    <property type="evidence" value="ECO:0007669"/>
    <property type="project" value="TreeGrafter"/>
</dbReference>
<keyword evidence="3" id="KW-0325">Glycoprotein</keyword>
<evidence type="ECO:0000256" key="4">
    <source>
        <dbReference type="PROSITE-ProRule" id="PRU00122"/>
    </source>
</evidence>
<dbReference type="Pfam" id="PF16184">
    <property type="entry name" value="Cadherin_3"/>
    <property type="match status" value="14"/>
</dbReference>
<feature type="repeat" description="CSPG" evidence="5">
    <location>
        <begin position="889"/>
        <end position="983"/>
    </location>
</feature>
<reference evidence="10" key="1">
    <citation type="submission" date="2025-08" db="UniProtKB">
        <authorList>
            <consortium name="RefSeq"/>
        </authorList>
    </citation>
    <scope>IDENTIFICATION</scope>
</reference>
<feature type="domain" description="Laminin G" evidence="8">
    <location>
        <begin position="206"/>
        <end position="385"/>
    </location>
</feature>
<keyword evidence="9" id="KW-1185">Reference proteome</keyword>
<dbReference type="RefSeq" id="XP_033787271.1">
    <property type="nucleotide sequence ID" value="XM_033931380.1"/>
</dbReference>
<evidence type="ECO:0000256" key="7">
    <source>
        <dbReference type="SAM" id="SignalP"/>
    </source>
</evidence>
<name>A0A6P8QKM3_GEOSA</name>
<feature type="repeat" description="CSPG" evidence="5">
    <location>
        <begin position="1125"/>
        <end position="1215"/>
    </location>
</feature>
<dbReference type="OrthoDB" id="9026019at2759"/>
<dbReference type="SMART" id="SM00282">
    <property type="entry name" value="LamG"/>
    <property type="match status" value="2"/>
</dbReference>
<feature type="repeat" description="CSPG" evidence="5">
    <location>
        <begin position="423"/>
        <end position="517"/>
    </location>
</feature>
<feature type="repeat" description="CSPG" evidence="5">
    <location>
        <begin position="1700"/>
        <end position="1799"/>
    </location>
</feature>
<feature type="signal peptide" evidence="7">
    <location>
        <begin position="1"/>
        <end position="23"/>
    </location>
</feature>
<evidence type="ECO:0000256" key="6">
    <source>
        <dbReference type="SAM" id="Phobius"/>
    </source>
</evidence>
<evidence type="ECO:0000313" key="9">
    <source>
        <dbReference type="Proteomes" id="UP000515159"/>
    </source>
</evidence>
<evidence type="ECO:0000256" key="3">
    <source>
        <dbReference type="ARBA" id="ARBA00023180"/>
    </source>
</evidence>
<feature type="repeat" description="CSPG" evidence="5">
    <location>
        <begin position="1829"/>
        <end position="1923"/>
    </location>
</feature>
<dbReference type="InterPro" id="IPR001791">
    <property type="entry name" value="Laminin_G"/>
</dbReference>
<dbReference type="InterPro" id="IPR051561">
    <property type="entry name" value="FRAS1_ECM"/>
</dbReference>
<dbReference type="PANTHER" id="PTHR45739">
    <property type="entry name" value="MATRIX PROTEIN, PUTATIVE-RELATED"/>
    <property type="match status" value="1"/>
</dbReference>
<feature type="repeat" description="CSPG" evidence="5">
    <location>
        <begin position="1237"/>
        <end position="1335"/>
    </location>
</feature>
<dbReference type="CDD" id="cd00110">
    <property type="entry name" value="LamG"/>
    <property type="match status" value="2"/>
</dbReference>